<proteinExistence type="predicted"/>
<reference evidence="5 6" key="1">
    <citation type="journal article" date="2016" name="Nat. Commun.">
        <title>Thousands of microbial genomes shed light on interconnected biogeochemical processes in an aquifer system.</title>
        <authorList>
            <person name="Anantharaman K."/>
            <person name="Brown C.T."/>
            <person name="Hug L.A."/>
            <person name="Sharon I."/>
            <person name="Castelle C.J."/>
            <person name="Probst A.J."/>
            <person name="Thomas B.C."/>
            <person name="Singh A."/>
            <person name="Wilkins M.J."/>
            <person name="Karaoz U."/>
            <person name="Brodie E.L."/>
            <person name="Williams K.H."/>
            <person name="Hubbard S.S."/>
            <person name="Banfield J.F."/>
        </authorList>
    </citation>
    <scope>NUCLEOTIDE SEQUENCE [LARGE SCALE GENOMIC DNA]</scope>
</reference>
<organism evidence="5 6">
    <name type="scientific">Candidatus Vogelbacteria bacterium RIFOXYD1_FULL_44_32</name>
    <dbReference type="NCBI Taxonomy" id="1802438"/>
    <lineage>
        <taxon>Bacteria</taxon>
        <taxon>Candidatus Vogeliibacteriota</taxon>
    </lineage>
</organism>
<sequence length="269" mass="29022">MRNILLVGGGLILLTILVSFVLSAGVETGVQSKTVAILATSTAKIAIEATSTGPAFLVVPKVLNSYQVVKVVDGDTVVVNINGKTETLRLIGINTPETVDPRKAVECFGKEASAKAKSLLAGQTVRLEADPSQGERDKYNRLLCYVFLADGTNFNKLMISQGFAYEYTYNLPYKYQAEFKLAEREARELKKGLWADGVCEDKIVTKETPAAQSAAGVGENYICDRNVYNCTNFKTQTEAQSVFTACGGPMADPHKLDSDGDGVVCESLK</sequence>
<dbReference type="AlphaFoldDB" id="A0A1G2QDE5"/>
<evidence type="ECO:0000256" key="1">
    <source>
        <dbReference type="ARBA" id="ARBA00022722"/>
    </source>
</evidence>
<gene>
    <name evidence="5" type="ORF">A2571_01585</name>
</gene>
<dbReference type="SUPFAM" id="SSF50199">
    <property type="entry name" value="Staphylococcal nuclease"/>
    <property type="match status" value="1"/>
</dbReference>
<dbReference type="STRING" id="1802438.A2571_01585"/>
<evidence type="ECO:0000313" key="5">
    <source>
        <dbReference type="EMBL" id="OHA58453.1"/>
    </source>
</evidence>
<keyword evidence="3" id="KW-0378">Hydrolase</keyword>
<dbReference type="EMBL" id="MHTJ01000003">
    <property type="protein sequence ID" value="OHA58453.1"/>
    <property type="molecule type" value="Genomic_DNA"/>
</dbReference>
<dbReference type="GO" id="GO:0016787">
    <property type="term" value="F:hydrolase activity"/>
    <property type="evidence" value="ECO:0007669"/>
    <property type="project" value="UniProtKB-KW"/>
</dbReference>
<dbReference type="InterPro" id="IPR035437">
    <property type="entry name" value="SNase_OB-fold_sf"/>
</dbReference>
<dbReference type="Pfam" id="PF00565">
    <property type="entry name" value="SNase"/>
    <property type="match status" value="1"/>
</dbReference>
<dbReference type="InterPro" id="IPR016071">
    <property type="entry name" value="Staphylococal_nuclease_OB-fold"/>
</dbReference>
<dbReference type="Pfam" id="PF05901">
    <property type="entry name" value="Excalibur"/>
    <property type="match status" value="1"/>
</dbReference>
<evidence type="ECO:0000259" key="4">
    <source>
        <dbReference type="PROSITE" id="PS50830"/>
    </source>
</evidence>
<name>A0A1G2QDE5_9BACT</name>
<dbReference type="Proteomes" id="UP000177043">
    <property type="component" value="Unassembled WGS sequence"/>
</dbReference>
<evidence type="ECO:0000313" key="6">
    <source>
        <dbReference type="Proteomes" id="UP000177043"/>
    </source>
</evidence>
<dbReference type="PANTHER" id="PTHR12302">
    <property type="entry name" value="EBNA2 BINDING PROTEIN P100"/>
    <property type="match status" value="1"/>
</dbReference>
<dbReference type="PROSITE" id="PS50830">
    <property type="entry name" value="TNASE_3"/>
    <property type="match status" value="1"/>
</dbReference>
<feature type="domain" description="TNase-like" evidence="4">
    <location>
        <begin position="68"/>
        <end position="196"/>
    </location>
</feature>
<dbReference type="InterPro" id="IPR008613">
    <property type="entry name" value="Excalibur_Ca-bd_domain"/>
</dbReference>
<accession>A0A1G2QDE5</accession>
<dbReference type="Gene3D" id="2.40.50.90">
    <property type="match status" value="1"/>
</dbReference>
<comment type="caution">
    <text evidence="5">The sequence shown here is derived from an EMBL/GenBank/DDBJ whole genome shotgun (WGS) entry which is preliminary data.</text>
</comment>
<evidence type="ECO:0000256" key="3">
    <source>
        <dbReference type="ARBA" id="ARBA00022801"/>
    </source>
</evidence>
<dbReference type="CDD" id="cd00175">
    <property type="entry name" value="SNc"/>
    <property type="match status" value="1"/>
</dbReference>
<keyword evidence="2" id="KW-0255">Endonuclease</keyword>
<dbReference type="SMART" id="SM00318">
    <property type="entry name" value="SNc"/>
    <property type="match status" value="1"/>
</dbReference>
<dbReference type="GO" id="GO:0004519">
    <property type="term" value="F:endonuclease activity"/>
    <property type="evidence" value="ECO:0007669"/>
    <property type="project" value="UniProtKB-KW"/>
</dbReference>
<evidence type="ECO:0000256" key="2">
    <source>
        <dbReference type="ARBA" id="ARBA00022759"/>
    </source>
</evidence>
<keyword evidence="1" id="KW-0540">Nuclease</keyword>
<protein>
    <recommendedName>
        <fullName evidence="4">TNase-like domain-containing protein</fullName>
    </recommendedName>
</protein>
<dbReference type="PANTHER" id="PTHR12302:SF3">
    <property type="entry name" value="SERINE_THREONINE-PROTEIN KINASE 31"/>
    <property type="match status" value="1"/>
</dbReference>